<dbReference type="PROSITE" id="PS50181">
    <property type="entry name" value="FBOX"/>
    <property type="match status" value="1"/>
</dbReference>
<dbReference type="GeneID" id="113218241"/>
<dbReference type="InterPro" id="IPR036047">
    <property type="entry name" value="F-box-like_dom_sf"/>
</dbReference>
<dbReference type="SUPFAM" id="SSF81383">
    <property type="entry name" value="F-box domain"/>
    <property type="match status" value="1"/>
</dbReference>
<dbReference type="Pfam" id="PF12937">
    <property type="entry name" value="F-box-like"/>
    <property type="match status" value="1"/>
</dbReference>
<dbReference type="AlphaFoldDB" id="A0A6J1TLC5"/>
<reference evidence="3" key="1">
    <citation type="submission" date="2025-08" db="UniProtKB">
        <authorList>
            <consortium name="RefSeq"/>
        </authorList>
    </citation>
    <scope>IDENTIFICATION</scope>
    <source>
        <tissue evidence="3">Whole organism</tissue>
    </source>
</reference>
<feature type="domain" description="F-box" evidence="1">
    <location>
        <begin position="5"/>
        <end position="51"/>
    </location>
</feature>
<evidence type="ECO:0000313" key="2">
    <source>
        <dbReference type="Proteomes" id="UP000504606"/>
    </source>
</evidence>
<keyword evidence="2" id="KW-1185">Reference proteome</keyword>
<accession>A0A6J1TLC5</accession>
<gene>
    <name evidence="3" type="primary">LOC113218241</name>
</gene>
<dbReference type="Proteomes" id="UP000504606">
    <property type="component" value="Unplaced"/>
</dbReference>
<dbReference type="Gene3D" id="1.20.1280.50">
    <property type="match status" value="1"/>
</dbReference>
<proteinExistence type="predicted"/>
<name>A0A6J1TLC5_FRAOC</name>
<evidence type="ECO:0000259" key="1">
    <source>
        <dbReference type="PROSITE" id="PS50181"/>
    </source>
</evidence>
<dbReference type="InterPro" id="IPR001810">
    <property type="entry name" value="F-box_dom"/>
</dbReference>
<organism evidence="2 3">
    <name type="scientific">Frankliniella occidentalis</name>
    <name type="common">Western flower thrips</name>
    <name type="synonym">Euthrips occidentalis</name>
    <dbReference type="NCBI Taxonomy" id="133901"/>
    <lineage>
        <taxon>Eukaryota</taxon>
        <taxon>Metazoa</taxon>
        <taxon>Ecdysozoa</taxon>
        <taxon>Arthropoda</taxon>
        <taxon>Hexapoda</taxon>
        <taxon>Insecta</taxon>
        <taxon>Pterygota</taxon>
        <taxon>Neoptera</taxon>
        <taxon>Paraneoptera</taxon>
        <taxon>Thysanoptera</taxon>
        <taxon>Terebrantia</taxon>
        <taxon>Thripoidea</taxon>
        <taxon>Thripidae</taxon>
        <taxon>Frankliniella</taxon>
    </lineage>
</organism>
<protein>
    <submittedName>
        <fullName evidence="3">Uncharacterized protein LOC113218241 isoform X2</fullName>
    </submittedName>
</protein>
<dbReference type="RefSeq" id="XP_026294304.2">
    <property type="nucleotide sequence ID" value="XM_026438519.2"/>
</dbReference>
<evidence type="ECO:0000313" key="3">
    <source>
        <dbReference type="RefSeq" id="XP_026294304.2"/>
    </source>
</evidence>
<sequence length="458" mass="52218">MADTTCEMDALNDDELLLVLQYVDKDGLLKCREVCRRLRDLAVHPDVWRSRSILLHELSLPFLRLAPCAHSLELGNMDERILDVIESNLVAAARTRCAVAQLVLKVDVDDTLSDILADIILNQSMLGRLKKLEVILNGPSWPGERLPNAIFAARCLSELSISTFQLTPTGVVIEPYVATLRKLKIRGFMSDTMLETVENLLRGHAATLEEVELCLHFFTPDCSFDCGRLVDALIMIPNLQKLICPPLSGFDRLKQCTSLTNFTLFLTDFKHVKSVERFMRNNTQLTYVGINCDLRVRNDECVEKFDHMLILLSALFESGKSKVSTLQLVVEECSTPSPFYEQLIPKLAESKLEYLELKSRLYVSELREILTLLPETTPRLTRLGFGLQGCLHYWLHDKSFRDMFLHKEFKSVLLDPQTCTLNYKTCCDICKLGCHRNNEVRWTSLVNGIFEVEGDSYF</sequence>